<dbReference type="STRING" id="1202724.AM493_05345"/>
<protein>
    <submittedName>
        <fullName evidence="2">Uncharacterized protein</fullName>
    </submittedName>
</protein>
<evidence type="ECO:0000256" key="1">
    <source>
        <dbReference type="SAM" id="SignalP"/>
    </source>
</evidence>
<keyword evidence="1" id="KW-0732">Signal</keyword>
<organism evidence="2 3">
    <name type="scientific">Flavobacterium akiainvivens</name>
    <dbReference type="NCBI Taxonomy" id="1202724"/>
    <lineage>
        <taxon>Bacteria</taxon>
        <taxon>Pseudomonadati</taxon>
        <taxon>Bacteroidota</taxon>
        <taxon>Flavobacteriia</taxon>
        <taxon>Flavobacteriales</taxon>
        <taxon>Flavobacteriaceae</taxon>
        <taxon>Flavobacterium</taxon>
    </lineage>
</organism>
<evidence type="ECO:0000313" key="2">
    <source>
        <dbReference type="EMBL" id="KOS05520.1"/>
    </source>
</evidence>
<dbReference type="Proteomes" id="UP000037755">
    <property type="component" value="Unassembled WGS sequence"/>
</dbReference>
<dbReference type="OrthoDB" id="1046333at2"/>
<feature type="signal peptide" evidence="1">
    <location>
        <begin position="1"/>
        <end position="21"/>
    </location>
</feature>
<dbReference type="EMBL" id="LIYD01000005">
    <property type="protein sequence ID" value="KOS05520.1"/>
    <property type="molecule type" value="Genomic_DNA"/>
</dbReference>
<reference evidence="2 3" key="1">
    <citation type="submission" date="2015-08" db="EMBL/GenBank/DDBJ databases">
        <title>Whole genome sequence of Flavobacterium akiainvivens IK-1T, from decaying Wikstroemia oahuensis, an endemic Hawaiian shrub.</title>
        <authorList>
            <person name="Wan X."/>
            <person name="Hou S."/>
            <person name="Saito J."/>
            <person name="Donachie S."/>
        </authorList>
    </citation>
    <scope>NUCLEOTIDE SEQUENCE [LARGE SCALE GENOMIC DNA]</scope>
    <source>
        <strain evidence="2 3">IK-1</strain>
    </source>
</reference>
<sequence>MKHIVLLLIFTVQFLPLTANAQSRLKPCESIFGLPDYRYEYYSAVREKLFNGLPDKEIARMLTMPSFFPENVLNISQDDEKYSATYVIAEENIWYSKERSQVKVKQYTCEIDPQIGALLELLYEKITSRVEVPESRLLGSDGENHYFFSRTGSGTIWSPSEGSLMGEAVSISQALASKVMQSKGAAIGPDPVLQLRIKTLIEKLSPGYENVKAGYFIPDAFPLDADAEVFRVNTTNPNVKVYESIMLAIVQFPLKNATATCLLFTPDFKTVEPELLANEIKQYFTTDMLVENYKRCIGGDNYFITNKGFSRGTNKGLALALYSKPDKESVTGDTQRLEWIFEGELSGAKPQPGGKPIAQNSYGQRVVMFFRDSWLSGIILYNNTK</sequence>
<keyword evidence="3" id="KW-1185">Reference proteome</keyword>
<accession>A0A0M9VHG1</accession>
<dbReference type="PATRIC" id="fig|1202724.3.peg.1105"/>
<feature type="chain" id="PRO_5005838947" evidence="1">
    <location>
        <begin position="22"/>
        <end position="385"/>
    </location>
</feature>
<dbReference type="RefSeq" id="WP_054406718.1">
    <property type="nucleotide sequence ID" value="NZ_FOYA01000003.1"/>
</dbReference>
<dbReference type="AlphaFoldDB" id="A0A0M9VHG1"/>
<name>A0A0M9VHG1_9FLAO</name>
<comment type="caution">
    <text evidence="2">The sequence shown here is derived from an EMBL/GenBank/DDBJ whole genome shotgun (WGS) entry which is preliminary data.</text>
</comment>
<proteinExistence type="predicted"/>
<evidence type="ECO:0000313" key="3">
    <source>
        <dbReference type="Proteomes" id="UP000037755"/>
    </source>
</evidence>
<gene>
    <name evidence="2" type="ORF">AM493_05345</name>
</gene>